<evidence type="ECO:0000313" key="3">
    <source>
        <dbReference type="Proteomes" id="UP000628736"/>
    </source>
</evidence>
<accession>A0A8J6J0P4</accession>
<dbReference type="AlphaFoldDB" id="A0A8J6J0P4"/>
<proteinExistence type="predicted"/>
<gene>
    <name evidence="2" type="ORF">H8S11_09720</name>
</gene>
<comment type="caution">
    <text evidence="2">The sequence shown here is derived from an EMBL/GenBank/DDBJ whole genome shotgun (WGS) entry which is preliminary data.</text>
</comment>
<organism evidence="2 3">
    <name type="scientific">Flintibacter hominis</name>
    <dbReference type="NCBI Taxonomy" id="2763048"/>
    <lineage>
        <taxon>Bacteria</taxon>
        <taxon>Bacillati</taxon>
        <taxon>Bacillota</taxon>
        <taxon>Clostridia</taxon>
        <taxon>Eubacteriales</taxon>
        <taxon>Flintibacter</taxon>
    </lineage>
</organism>
<evidence type="ECO:0000259" key="1">
    <source>
        <dbReference type="Pfam" id="PF18812"/>
    </source>
</evidence>
<reference evidence="2" key="1">
    <citation type="submission" date="2020-08" db="EMBL/GenBank/DDBJ databases">
        <title>Genome public.</title>
        <authorList>
            <person name="Liu C."/>
            <person name="Sun Q."/>
        </authorList>
    </citation>
    <scope>NUCLEOTIDE SEQUENCE</scope>
    <source>
        <strain evidence="2">NSJ-23</strain>
    </source>
</reference>
<feature type="domain" description="Phage-Barnase-EndoU-ColicinE5/D-RelE like nuclease 3" evidence="1">
    <location>
        <begin position="3"/>
        <end position="82"/>
    </location>
</feature>
<name>A0A8J6J0P4_9FIRM</name>
<dbReference type="EMBL" id="JACOPO010000006">
    <property type="protein sequence ID" value="MBC5723091.1"/>
    <property type="molecule type" value="Genomic_DNA"/>
</dbReference>
<sequence length="129" mass="14957">MEIVGEVTDHIVSLLEIVPSEDRKIYFAPSNLDHMKTSHPDDFAKYGKHLSYILAEPDYVGRNPADGSIEYVKEFFVDGEYVKEFFVDGEYVKVAVRLSHSERYFARTLYTLNKNRVKNFIEKGTLKKT</sequence>
<keyword evidence="3" id="KW-1185">Reference proteome</keyword>
<dbReference type="InterPro" id="IPR041301">
    <property type="entry name" value="PBECR3"/>
</dbReference>
<dbReference type="Pfam" id="PF18812">
    <property type="entry name" value="PBECR3"/>
    <property type="match status" value="1"/>
</dbReference>
<protein>
    <submittedName>
        <fullName evidence="2">Transposase</fullName>
    </submittedName>
</protein>
<evidence type="ECO:0000313" key="2">
    <source>
        <dbReference type="EMBL" id="MBC5723091.1"/>
    </source>
</evidence>
<dbReference type="Proteomes" id="UP000628736">
    <property type="component" value="Unassembled WGS sequence"/>
</dbReference>